<dbReference type="EMBL" id="JAKGAS010000002">
    <property type="protein sequence ID" value="MCF2947246.1"/>
    <property type="molecule type" value="Genomic_DNA"/>
</dbReference>
<accession>A0ABS9D6D6</accession>
<keyword evidence="5" id="KW-1185">Reference proteome</keyword>
<dbReference type="SUPFAM" id="SSF55811">
    <property type="entry name" value="Nudix"/>
    <property type="match status" value="1"/>
</dbReference>
<sequence>MSNINKNKKLPQIHQRKVIAKSALFKIEQLDLEFSNGEQRVFERMTGSGRGAVMIVPFINDHEFLLVREYAAGTHTYELGFPKGLIDPGETPDIAANRELKEEVGYGANHLLPLYNLSMAPAFFNSKMAIFIAQDLYPEVLAGDEPEPLDVVRWSIFELDALLAREDFIEARCVAALLLVEKWKKGQQ</sequence>
<gene>
    <name evidence="4" type="primary">nudE</name>
    <name evidence="4" type="ORF">L0668_03945</name>
</gene>
<dbReference type="InterPro" id="IPR015797">
    <property type="entry name" value="NUDIX_hydrolase-like_dom_sf"/>
</dbReference>
<dbReference type="NCBIfam" id="NF008736">
    <property type="entry name" value="PRK11762.1"/>
    <property type="match status" value="1"/>
</dbReference>
<dbReference type="PROSITE" id="PS51462">
    <property type="entry name" value="NUDIX"/>
    <property type="match status" value="1"/>
</dbReference>
<evidence type="ECO:0000256" key="2">
    <source>
        <dbReference type="ARBA" id="ARBA00022801"/>
    </source>
</evidence>
<dbReference type="InterPro" id="IPR020084">
    <property type="entry name" value="NUDIX_hydrolase_CS"/>
</dbReference>
<dbReference type="CDD" id="cd24156">
    <property type="entry name" value="NUDIX_ADPRase_NudE"/>
    <property type="match status" value="1"/>
</dbReference>
<evidence type="ECO:0000313" key="4">
    <source>
        <dbReference type="EMBL" id="MCF2947246.1"/>
    </source>
</evidence>
<dbReference type="Proteomes" id="UP001521137">
    <property type="component" value="Unassembled WGS sequence"/>
</dbReference>
<comment type="caution">
    <text evidence="4">The sequence shown here is derived from an EMBL/GenBank/DDBJ whole genome shotgun (WGS) entry which is preliminary data.</text>
</comment>
<dbReference type="PROSITE" id="PS00893">
    <property type="entry name" value="NUDIX_BOX"/>
    <property type="match status" value="1"/>
</dbReference>
<organism evidence="4 5">
    <name type="scientific">Paraglaciecola algarum</name>
    <dbReference type="NCBI Taxonomy" id="3050085"/>
    <lineage>
        <taxon>Bacteria</taxon>
        <taxon>Pseudomonadati</taxon>
        <taxon>Pseudomonadota</taxon>
        <taxon>Gammaproteobacteria</taxon>
        <taxon>Alteromonadales</taxon>
        <taxon>Alteromonadaceae</taxon>
        <taxon>Paraglaciecola</taxon>
    </lineage>
</organism>
<dbReference type="RefSeq" id="WP_235310778.1">
    <property type="nucleotide sequence ID" value="NZ_JAKGAS010000002.1"/>
</dbReference>
<dbReference type="PANTHER" id="PTHR11839:SF12">
    <property type="entry name" value="ADP COMPOUNDS HYDROLASE NUDE"/>
    <property type="match status" value="1"/>
</dbReference>
<evidence type="ECO:0000313" key="5">
    <source>
        <dbReference type="Proteomes" id="UP001521137"/>
    </source>
</evidence>
<evidence type="ECO:0000256" key="1">
    <source>
        <dbReference type="ARBA" id="ARBA00001946"/>
    </source>
</evidence>
<comment type="cofactor">
    <cofactor evidence="1">
        <name>Mg(2+)</name>
        <dbReference type="ChEBI" id="CHEBI:18420"/>
    </cofactor>
</comment>
<dbReference type="InterPro" id="IPR000086">
    <property type="entry name" value="NUDIX_hydrolase_dom"/>
</dbReference>
<protein>
    <submittedName>
        <fullName evidence="4">ADP compounds hydrolase NudE</fullName>
        <ecNumber evidence="4">3.6.1.-</ecNumber>
    </submittedName>
</protein>
<dbReference type="PANTHER" id="PTHR11839">
    <property type="entry name" value="UDP/ADP-SUGAR PYROPHOSPHATASE"/>
    <property type="match status" value="1"/>
</dbReference>
<name>A0ABS9D6D6_9ALTE</name>
<dbReference type="Pfam" id="PF00293">
    <property type="entry name" value="NUDIX"/>
    <property type="match status" value="1"/>
</dbReference>
<dbReference type="EC" id="3.6.1.-" evidence="4"/>
<dbReference type="GO" id="GO:0016787">
    <property type="term" value="F:hydrolase activity"/>
    <property type="evidence" value="ECO:0007669"/>
    <property type="project" value="UniProtKB-KW"/>
</dbReference>
<dbReference type="Gene3D" id="3.90.79.10">
    <property type="entry name" value="Nucleoside Triphosphate Pyrophosphohydrolase"/>
    <property type="match status" value="1"/>
</dbReference>
<keyword evidence="2 4" id="KW-0378">Hydrolase</keyword>
<feature type="domain" description="Nudix hydrolase" evidence="3">
    <location>
        <begin position="45"/>
        <end position="176"/>
    </location>
</feature>
<evidence type="ECO:0000259" key="3">
    <source>
        <dbReference type="PROSITE" id="PS51462"/>
    </source>
</evidence>
<proteinExistence type="predicted"/>
<reference evidence="4 5" key="1">
    <citation type="submission" date="2022-01" db="EMBL/GenBank/DDBJ databases">
        <title>Paraglaciecola sp. G1-23.</title>
        <authorList>
            <person name="Jin M.S."/>
            <person name="Han D.M."/>
            <person name="Kim H.M."/>
            <person name="Jeon C.O."/>
        </authorList>
    </citation>
    <scope>NUCLEOTIDE SEQUENCE [LARGE SCALE GENOMIC DNA]</scope>
    <source>
        <strain evidence="4 5">G1-23</strain>
    </source>
</reference>